<evidence type="ECO:0000313" key="8">
    <source>
        <dbReference type="Proteomes" id="UP000887013"/>
    </source>
</evidence>
<dbReference type="Gene3D" id="2.40.50.140">
    <property type="entry name" value="Nucleic acid-binding proteins"/>
    <property type="match status" value="1"/>
</dbReference>
<evidence type="ECO:0000313" key="7">
    <source>
        <dbReference type="EMBL" id="GFT39797.1"/>
    </source>
</evidence>
<dbReference type="GO" id="GO:0008270">
    <property type="term" value="F:zinc ion binding"/>
    <property type="evidence" value="ECO:0007669"/>
    <property type="project" value="UniProtKB-KW"/>
</dbReference>
<dbReference type="InterPro" id="IPR002893">
    <property type="entry name" value="Znf_MYND"/>
</dbReference>
<dbReference type="Proteomes" id="UP000887013">
    <property type="component" value="Unassembled WGS sequence"/>
</dbReference>
<comment type="caution">
    <text evidence="7">The sequence shown here is derived from an EMBL/GenBank/DDBJ whole genome shotgun (WGS) entry which is preliminary data.</text>
</comment>
<protein>
    <submittedName>
        <fullName evidence="7">MYND-type domain-containing protein</fullName>
    </submittedName>
</protein>
<evidence type="ECO:0000259" key="6">
    <source>
        <dbReference type="PROSITE" id="PS50865"/>
    </source>
</evidence>
<dbReference type="Gene3D" id="6.10.140.2220">
    <property type="match status" value="1"/>
</dbReference>
<keyword evidence="3" id="KW-0862">Zinc</keyword>
<keyword evidence="1" id="KW-0479">Metal-binding</keyword>
<feature type="region of interest" description="Disordered" evidence="5">
    <location>
        <begin position="568"/>
        <end position="592"/>
    </location>
</feature>
<evidence type="ECO:0000256" key="2">
    <source>
        <dbReference type="ARBA" id="ARBA00022771"/>
    </source>
</evidence>
<dbReference type="AlphaFoldDB" id="A0A8X6NX67"/>
<proteinExistence type="predicted"/>
<dbReference type="EMBL" id="BMAW01109703">
    <property type="protein sequence ID" value="GFT39797.1"/>
    <property type="molecule type" value="Genomic_DNA"/>
</dbReference>
<name>A0A8X6NX67_NEPPI</name>
<reference evidence="7" key="1">
    <citation type="submission" date="2020-08" db="EMBL/GenBank/DDBJ databases">
        <title>Multicomponent nature underlies the extraordinary mechanical properties of spider dragline silk.</title>
        <authorList>
            <person name="Kono N."/>
            <person name="Nakamura H."/>
            <person name="Mori M."/>
            <person name="Yoshida Y."/>
            <person name="Ohtoshi R."/>
            <person name="Malay A.D."/>
            <person name="Moran D.A.P."/>
            <person name="Tomita M."/>
            <person name="Numata K."/>
            <person name="Arakawa K."/>
        </authorList>
    </citation>
    <scope>NUCLEOTIDE SEQUENCE</scope>
</reference>
<dbReference type="PROSITE" id="PS50865">
    <property type="entry name" value="ZF_MYND_2"/>
    <property type="match status" value="1"/>
</dbReference>
<dbReference type="Pfam" id="PF26431">
    <property type="entry name" value="DUF8117"/>
    <property type="match status" value="1"/>
</dbReference>
<organism evidence="7 8">
    <name type="scientific">Nephila pilipes</name>
    <name type="common">Giant wood spider</name>
    <name type="synonym">Nephila maculata</name>
    <dbReference type="NCBI Taxonomy" id="299642"/>
    <lineage>
        <taxon>Eukaryota</taxon>
        <taxon>Metazoa</taxon>
        <taxon>Ecdysozoa</taxon>
        <taxon>Arthropoda</taxon>
        <taxon>Chelicerata</taxon>
        <taxon>Arachnida</taxon>
        <taxon>Araneae</taxon>
        <taxon>Araneomorphae</taxon>
        <taxon>Entelegynae</taxon>
        <taxon>Araneoidea</taxon>
        <taxon>Nephilidae</taxon>
        <taxon>Nephila</taxon>
    </lineage>
</organism>
<dbReference type="InterPro" id="IPR012340">
    <property type="entry name" value="NA-bd_OB-fold"/>
</dbReference>
<evidence type="ECO:0000256" key="1">
    <source>
        <dbReference type="ARBA" id="ARBA00022723"/>
    </source>
</evidence>
<evidence type="ECO:0000256" key="3">
    <source>
        <dbReference type="ARBA" id="ARBA00022833"/>
    </source>
</evidence>
<sequence>MGERFFKRISGTSLSQHIGEPVTLLGEFHQLEPNDRIFTMKTSTNLTVTVHLQEPMRAIKLSVHQLYDPNLSGEKHIFFFSHLPAFKRMWTEEGKMYWLRFLVSFKKHLESSMHHRVHDARLTNFIFINIHKHFVESSYNVVKNFITNIFVAAEHIHSLTEPRLTKNPFYSKESREAFRALLGKPEFNEDIPTSAVGFVCSLYFEFISAVCNLLKKWIQEPDLEPERIKEIDVSFFYWKPFGEWQHKNFVANCFEKYLAQYWKEELSKMLLTCDIHNIFNEHKSKNCCDYEKNMSIFDFLKEKKENPSFRIPHIKILKPSLSNCIIHENCRLKILHSEKCPEPFLCYGDKPCVLVCEFSLQKRRQNFSKFQPDPWKECNVETFVCKDPTKRSVCTYVESHYADIETFYLLEDEVCEIAKDCDHIDDWLICFHHDDADTRNAYNQQKRKEKLKKRLRSKLNKKYSFTLKDFEDPEYCWSLYEQANSAWIYDICEHNFMDVLHNKADERKSNSNNLKRLRKWLTSVAVSTDDIIHGRVVFPTGLSICDHVNVCNCNISVHVHEECVAKSKKSKPKKKNVKNEVKSSSEAATSSASSEVVAEKKIEYCTDTDGVTHSPYEENREKVIEVKIGSNEITVKPAQSLCNTNKKVSKSCQTLKKNIPDIVSKDIQHPTNYCPNQGQEIKDINHKSSESVMNGLINVSSFEEQKPIHLPHTLKIVKIKPRTTSEAKCEDLSSEVKVPLGNEKVFSDDTGVVEVFLRSEKVNIDDIRVVKVPLSIEKAHTVDDSAVERFFTLIGVKADTFAQEMGLQVAQFQEKGKLDDFHVSVIETSGHAAAAKSCAPSIVDADIANQCPEKKKKLKVCAFCGCKEFQYKMFKRCAQCKADNFQKQRYYCSKTCQIRDWTRSHRAEHAERAAKNET</sequence>
<accession>A0A8X6NX67</accession>
<evidence type="ECO:0000256" key="4">
    <source>
        <dbReference type="PROSITE-ProRule" id="PRU00134"/>
    </source>
</evidence>
<dbReference type="OrthoDB" id="432970at2759"/>
<gene>
    <name evidence="7" type="primary">NCL1_41088</name>
    <name evidence="7" type="ORF">NPIL_56551</name>
</gene>
<keyword evidence="8" id="KW-1185">Reference proteome</keyword>
<dbReference type="InterPro" id="IPR058430">
    <property type="entry name" value="DUF8117"/>
</dbReference>
<evidence type="ECO:0000256" key="5">
    <source>
        <dbReference type="SAM" id="MobiDB-lite"/>
    </source>
</evidence>
<feature type="domain" description="MYND-type" evidence="6">
    <location>
        <begin position="861"/>
        <end position="909"/>
    </location>
</feature>
<keyword evidence="2 4" id="KW-0863">Zinc-finger</keyword>